<gene>
    <name evidence="1" type="ORF">T4E_8158</name>
</gene>
<dbReference type="GO" id="GO:0005655">
    <property type="term" value="C:nucleolar ribonuclease P complex"/>
    <property type="evidence" value="ECO:0007669"/>
    <property type="project" value="InterPro"/>
</dbReference>
<dbReference type="EMBL" id="JYDU01000085">
    <property type="protein sequence ID" value="KRX93606.1"/>
    <property type="molecule type" value="Genomic_DNA"/>
</dbReference>
<dbReference type="GO" id="GO:0004526">
    <property type="term" value="F:ribonuclease P activity"/>
    <property type="evidence" value="ECO:0007669"/>
    <property type="project" value="TreeGrafter"/>
</dbReference>
<dbReference type="InterPro" id="IPR042848">
    <property type="entry name" value="Rpp38"/>
</dbReference>
<organism evidence="1 2">
    <name type="scientific">Trichinella pseudospiralis</name>
    <name type="common">Parasitic roundworm</name>
    <dbReference type="NCBI Taxonomy" id="6337"/>
    <lineage>
        <taxon>Eukaryota</taxon>
        <taxon>Metazoa</taxon>
        <taxon>Ecdysozoa</taxon>
        <taxon>Nematoda</taxon>
        <taxon>Enoplea</taxon>
        <taxon>Dorylaimia</taxon>
        <taxon>Trichinellida</taxon>
        <taxon>Trichinellidae</taxon>
        <taxon>Trichinella</taxon>
    </lineage>
</organism>
<dbReference type="SUPFAM" id="SSF55315">
    <property type="entry name" value="L30e-like"/>
    <property type="match status" value="1"/>
</dbReference>
<evidence type="ECO:0000313" key="2">
    <source>
        <dbReference type="Proteomes" id="UP000054815"/>
    </source>
</evidence>
<name>A0A0V0XZV1_TRIPS</name>
<dbReference type="PANTHER" id="PTHR46948">
    <property type="entry name" value="RIBONUCLEASE P PROTEIN SUBUNIT P38"/>
    <property type="match status" value="1"/>
</dbReference>
<reference evidence="1 2" key="1">
    <citation type="submission" date="2015-01" db="EMBL/GenBank/DDBJ databases">
        <title>Evolution of Trichinella species and genotypes.</title>
        <authorList>
            <person name="Korhonen P.K."/>
            <person name="Edoardo P."/>
            <person name="Giuseppe L.R."/>
            <person name="Gasser R.B."/>
        </authorList>
    </citation>
    <scope>NUCLEOTIDE SEQUENCE [LARGE SCALE GENOMIC DNA]</scope>
    <source>
        <strain evidence="1">ISS141</strain>
    </source>
</reference>
<dbReference type="GO" id="GO:0001650">
    <property type="term" value="C:fibrillar center"/>
    <property type="evidence" value="ECO:0007669"/>
    <property type="project" value="TreeGrafter"/>
</dbReference>
<dbReference type="GO" id="GO:0033204">
    <property type="term" value="F:ribonuclease P RNA binding"/>
    <property type="evidence" value="ECO:0007669"/>
    <property type="project" value="TreeGrafter"/>
</dbReference>
<sequence length="178" mass="19903">MPPKRFLKLPITVQWPEIDDENATEIIRRLSARLKLIRKKRKNSESAQLEAGECSAERKNFSIGLNEVIRDLEKRRLQVALFDHDVVKPSGIAFQIGALAASTGVHTARLNNLSADLSAALNYHSVSAVGIRQGEDELVAFLKQHTSHVLLQKKEQVDTFIPKGTVKSNKLKTQSKIQ</sequence>
<dbReference type="GO" id="GO:0001682">
    <property type="term" value="P:tRNA 5'-leader removal"/>
    <property type="evidence" value="ECO:0007669"/>
    <property type="project" value="InterPro"/>
</dbReference>
<protein>
    <submittedName>
        <fullName evidence="1">Uncharacterized protein</fullName>
    </submittedName>
</protein>
<proteinExistence type="predicted"/>
<accession>A0A0V0XZV1</accession>
<dbReference type="GO" id="GO:0000172">
    <property type="term" value="C:ribonuclease MRP complex"/>
    <property type="evidence" value="ECO:0007669"/>
    <property type="project" value="InterPro"/>
</dbReference>
<dbReference type="AlphaFoldDB" id="A0A0V0XZV1"/>
<evidence type="ECO:0000313" key="1">
    <source>
        <dbReference type="EMBL" id="KRX93606.1"/>
    </source>
</evidence>
<dbReference type="Gene3D" id="3.30.1330.30">
    <property type="match status" value="1"/>
</dbReference>
<comment type="caution">
    <text evidence="1">The sequence shown here is derived from an EMBL/GenBank/DDBJ whole genome shotgun (WGS) entry which is preliminary data.</text>
</comment>
<dbReference type="Proteomes" id="UP000054815">
    <property type="component" value="Unassembled WGS sequence"/>
</dbReference>
<dbReference type="PANTHER" id="PTHR46948:SF1">
    <property type="entry name" value="RIBONUCLEASE P PROTEIN SUBUNIT P38"/>
    <property type="match status" value="1"/>
</dbReference>
<dbReference type="InterPro" id="IPR029064">
    <property type="entry name" value="Ribosomal_eL30-like_sf"/>
</dbReference>